<gene>
    <name evidence="3" type="ORF">PGRAT_01355</name>
</gene>
<feature type="domain" description="Polysaccharide biosynthesis protein CapD-like" evidence="2">
    <location>
        <begin position="8"/>
        <end position="290"/>
    </location>
</feature>
<protein>
    <submittedName>
        <fullName evidence="3">Membrane protein</fullName>
    </submittedName>
</protein>
<sequence length="334" mass="37385">MFFKNKKILVIGGTGTIGKSIVKHILQEEPEAIRIFSRDEYKQFELQNEVNGHSKLSYLIGDIRDYDRVLCAMEDIDYVFHTAAMKHVSFCEYNPFEAVLTNIIGTYNVIKAAKQQNVKKVVFTSTDKAISPTNNYGATKLSAEKLISSAEYSKGSGKTVFSTVRFGNVMGSRGSVIPLFVKQVRESKAITVTDLSMTRFMMTLEQATKLTIQSLQISKGGETFILKMPVIKLQDLAEIVVEETPKKYGIDPSTVGIVEIGLKPGEKRYEELMTYDESLSAYELPDLYIVPSPFAPRNTYEDASRPKPGTYSSEGAIPLTKEQVRKLTIEQNLI</sequence>
<evidence type="ECO:0000313" key="4">
    <source>
        <dbReference type="Proteomes" id="UP000029500"/>
    </source>
</evidence>
<dbReference type="AlphaFoldDB" id="A0A089LZY7"/>
<organism evidence="3 4">
    <name type="scientific">Paenibacillus graminis</name>
    <dbReference type="NCBI Taxonomy" id="189425"/>
    <lineage>
        <taxon>Bacteria</taxon>
        <taxon>Bacillati</taxon>
        <taxon>Bacillota</taxon>
        <taxon>Bacilli</taxon>
        <taxon>Bacillales</taxon>
        <taxon>Paenibacillaceae</taxon>
        <taxon>Paenibacillus</taxon>
    </lineage>
</organism>
<dbReference type="SUPFAM" id="SSF51735">
    <property type="entry name" value="NAD(P)-binding Rossmann-fold domains"/>
    <property type="match status" value="1"/>
</dbReference>
<dbReference type="EMBL" id="CP009287">
    <property type="protein sequence ID" value="AIQ66447.1"/>
    <property type="molecule type" value="Genomic_DNA"/>
</dbReference>
<dbReference type="KEGG" id="pgm:PGRAT_01355"/>
<dbReference type="PANTHER" id="PTHR43318">
    <property type="entry name" value="UDP-N-ACETYLGLUCOSAMINE 4,6-DEHYDRATASE"/>
    <property type="match status" value="1"/>
</dbReference>
<dbReference type="InterPro" id="IPR003869">
    <property type="entry name" value="Polysac_CapD-like"/>
</dbReference>
<dbReference type="CDD" id="cd05237">
    <property type="entry name" value="UDP_invert_4-6DH_SDR_e"/>
    <property type="match status" value="1"/>
</dbReference>
<dbReference type="STRING" id="189425.PGRAT_01355"/>
<dbReference type="RefSeq" id="WP_025703183.1">
    <property type="nucleotide sequence ID" value="NZ_CP009287.1"/>
</dbReference>
<dbReference type="OrthoDB" id="9803111at2"/>
<keyword evidence="4" id="KW-1185">Reference proteome</keyword>
<dbReference type="HOGENOM" id="CLU_013560_4_1_9"/>
<dbReference type="eggNOG" id="COG1086">
    <property type="taxonomic scope" value="Bacteria"/>
</dbReference>
<comment type="similarity">
    <text evidence="1">Belongs to the polysaccharide synthase family.</text>
</comment>
<evidence type="ECO:0000256" key="1">
    <source>
        <dbReference type="ARBA" id="ARBA00007430"/>
    </source>
</evidence>
<dbReference type="InterPro" id="IPR051203">
    <property type="entry name" value="Polysaccharide_Synthase-Rel"/>
</dbReference>
<name>A0A089LZY7_9BACL</name>
<evidence type="ECO:0000259" key="2">
    <source>
        <dbReference type="Pfam" id="PF02719"/>
    </source>
</evidence>
<accession>A0A089LZY7</accession>
<dbReference type="InterPro" id="IPR036291">
    <property type="entry name" value="NAD(P)-bd_dom_sf"/>
</dbReference>
<reference evidence="3 4" key="1">
    <citation type="submission" date="2014-08" db="EMBL/GenBank/DDBJ databases">
        <title>Comparative genomics of the Paenibacillus odorifer group.</title>
        <authorList>
            <person name="den Bakker H.C."/>
            <person name="Tsai Y.-C."/>
            <person name="Martin N."/>
            <person name="Korlach J."/>
            <person name="Wiedmann M."/>
        </authorList>
    </citation>
    <scope>NUCLEOTIDE SEQUENCE [LARGE SCALE GENOMIC DNA]</scope>
    <source>
        <strain evidence="3 4">DSM 15220</strain>
    </source>
</reference>
<proteinExistence type="inferred from homology"/>
<evidence type="ECO:0000313" key="3">
    <source>
        <dbReference type="EMBL" id="AIQ66447.1"/>
    </source>
</evidence>
<dbReference type="Proteomes" id="UP000029500">
    <property type="component" value="Chromosome"/>
</dbReference>
<dbReference type="Gene3D" id="3.40.50.720">
    <property type="entry name" value="NAD(P)-binding Rossmann-like Domain"/>
    <property type="match status" value="1"/>
</dbReference>
<dbReference type="PANTHER" id="PTHR43318:SF2">
    <property type="entry name" value="UDP-N-ACETYLGLUCOSAMINE 4,6-DEHYDRATASE (INVERTING)"/>
    <property type="match status" value="1"/>
</dbReference>
<dbReference type="Pfam" id="PF02719">
    <property type="entry name" value="Polysacc_synt_2"/>
    <property type="match status" value="1"/>
</dbReference>